<dbReference type="Proteomes" id="UP000298663">
    <property type="component" value="Unassembled WGS sequence"/>
</dbReference>
<name>A0A4U8UPD0_STECR</name>
<reference evidence="1 2" key="1">
    <citation type="journal article" date="2015" name="Genome Biol.">
        <title>Comparative genomics of Steinernema reveals deeply conserved gene regulatory networks.</title>
        <authorList>
            <person name="Dillman A.R."/>
            <person name="Macchietto M."/>
            <person name="Porter C.F."/>
            <person name="Rogers A."/>
            <person name="Williams B."/>
            <person name="Antoshechkin I."/>
            <person name="Lee M.M."/>
            <person name="Goodwin Z."/>
            <person name="Lu X."/>
            <person name="Lewis E.E."/>
            <person name="Goodrich-Blair H."/>
            <person name="Stock S.P."/>
            <person name="Adams B.J."/>
            <person name="Sternberg P.W."/>
            <person name="Mortazavi A."/>
        </authorList>
    </citation>
    <scope>NUCLEOTIDE SEQUENCE [LARGE SCALE GENOMIC DNA]</scope>
    <source>
        <strain evidence="1 2">ALL</strain>
    </source>
</reference>
<organism evidence="1 2">
    <name type="scientific">Steinernema carpocapsae</name>
    <name type="common">Entomopathogenic nematode</name>
    <dbReference type="NCBI Taxonomy" id="34508"/>
    <lineage>
        <taxon>Eukaryota</taxon>
        <taxon>Metazoa</taxon>
        <taxon>Ecdysozoa</taxon>
        <taxon>Nematoda</taxon>
        <taxon>Chromadorea</taxon>
        <taxon>Rhabditida</taxon>
        <taxon>Tylenchina</taxon>
        <taxon>Panagrolaimomorpha</taxon>
        <taxon>Strongyloidoidea</taxon>
        <taxon>Steinernematidae</taxon>
        <taxon>Steinernema</taxon>
    </lineage>
</organism>
<comment type="caution">
    <text evidence="1">The sequence shown here is derived from an EMBL/GenBank/DDBJ whole genome shotgun (WGS) entry which is preliminary data.</text>
</comment>
<keyword evidence="2" id="KW-1185">Reference proteome</keyword>
<dbReference type="AlphaFoldDB" id="A0A4U8UPD0"/>
<dbReference type="EMBL" id="AZBU02000001">
    <property type="protein sequence ID" value="TMS34882.1"/>
    <property type="molecule type" value="Genomic_DNA"/>
</dbReference>
<evidence type="ECO:0000313" key="1">
    <source>
        <dbReference type="EMBL" id="TMS34882.1"/>
    </source>
</evidence>
<sequence length="68" mass="7677">MLACSKGLEDTVRLLKPRPTFVTRPSVHPNEASVSFTPAATVVRKNATSKGEWVHFWRKMSSLRKHEA</sequence>
<gene>
    <name evidence="1" type="ORF">L596_002386</name>
</gene>
<proteinExistence type="predicted"/>
<reference evidence="1 2" key="2">
    <citation type="journal article" date="2019" name="G3 (Bethesda)">
        <title>Hybrid Assembly of the Genome of the Entomopathogenic Nematode Steinernema carpocapsae Identifies the X-Chromosome.</title>
        <authorList>
            <person name="Serra L."/>
            <person name="Macchietto M."/>
            <person name="Macias-Munoz A."/>
            <person name="McGill C.J."/>
            <person name="Rodriguez I.M."/>
            <person name="Rodriguez B."/>
            <person name="Murad R."/>
            <person name="Mortazavi A."/>
        </authorList>
    </citation>
    <scope>NUCLEOTIDE SEQUENCE [LARGE SCALE GENOMIC DNA]</scope>
    <source>
        <strain evidence="1 2">ALL</strain>
    </source>
</reference>
<evidence type="ECO:0000313" key="2">
    <source>
        <dbReference type="Proteomes" id="UP000298663"/>
    </source>
</evidence>
<accession>A0A4U8UPD0</accession>
<protein>
    <submittedName>
        <fullName evidence="1">Uncharacterized protein</fullName>
    </submittedName>
</protein>